<dbReference type="SUPFAM" id="SSF56349">
    <property type="entry name" value="DNA breaking-rejoining enzymes"/>
    <property type="match status" value="1"/>
</dbReference>
<dbReference type="InterPro" id="IPR002104">
    <property type="entry name" value="Integrase_catalytic"/>
</dbReference>
<dbReference type="GO" id="GO:0015074">
    <property type="term" value="P:DNA integration"/>
    <property type="evidence" value="ECO:0007669"/>
    <property type="project" value="UniProtKB-KW"/>
</dbReference>
<dbReference type="Pfam" id="PF00589">
    <property type="entry name" value="Phage_integrase"/>
    <property type="match status" value="1"/>
</dbReference>
<sequence length="428" mass="48078">MIKSYPLLKPLTDQLMKEVRAYGILEVSLEQYQIVCNSIVRFAQSSQVDSYSPELMDSYKDNLDTRCSSGEICKEYHRFQLRVMRMLSSLAESGIVDFSSTKSHPLKYIVSDETSSLVEIILNSYPISNATKKDLRAPTRHFLWYAEQFGIKPQRIDDTIVMSFLINEVLVSNSGSTGRTLRCVKYATEYLRAHGNDCLHRDYTLLKLKNDHRRIIPAYSEEEISGIAQAADTDSTIGKRDLAIILVAYCTGLRGIDIIGIKLSDIDWHNHKVSVVQSKTHTPIVSELNGATLNALADYILDWRPKCDIPEVFVTVKAPYRRLSKGFGSMIDKYCEKAGVSKIAFRGFHSLRRSFETVMVSRGVPIETVSQMMGHKSIIEDKPYITHDTHQISFVAMDFSDVPITSGFYFGHTGHTESTGSLEGGAGA</sequence>
<comment type="subcellular location">
    <subcellularLocation>
        <location evidence="1">Cytoplasm</location>
    </subcellularLocation>
</comment>
<proteinExistence type="predicted"/>
<dbReference type="AlphaFoldDB" id="A0A6L8T0F4"/>
<dbReference type="PANTHER" id="PTHR30349:SF77">
    <property type="entry name" value="TYROSINE RECOMBINASE XERC"/>
    <property type="match status" value="1"/>
</dbReference>
<reference evidence="5 6" key="1">
    <citation type="journal article" date="2019" name="Nat. Med.">
        <title>A library of human gut bacterial isolates paired with longitudinal multiomics data enables mechanistic microbiome research.</title>
        <authorList>
            <person name="Poyet M."/>
            <person name="Groussin M."/>
            <person name="Gibbons S.M."/>
            <person name="Avila-Pacheco J."/>
            <person name="Jiang X."/>
            <person name="Kearney S.M."/>
            <person name="Perrotta A.R."/>
            <person name="Berdy B."/>
            <person name="Zhao S."/>
            <person name="Lieberman T.D."/>
            <person name="Swanson P.K."/>
            <person name="Smith M."/>
            <person name="Roesemann S."/>
            <person name="Alexander J.E."/>
            <person name="Rich S.A."/>
            <person name="Livny J."/>
            <person name="Vlamakis H."/>
            <person name="Clish C."/>
            <person name="Bullock K."/>
            <person name="Deik A."/>
            <person name="Scott J."/>
            <person name="Pierce K.A."/>
            <person name="Xavier R.J."/>
            <person name="Alm E.J."/>
        </authorList>
    </citation>
    <scope>NUCLEOTIDE SEQUENCE [LARGE SCALE GENOMIC DNA]</scope>
    <source>
        <strain evidence="5 6">BIOML-A1</strain>
    </source>
</reference>
<dbReference type="GO" id="GO:0003677">
    <property type="term" value="F:DNA binding"/>
    <property type="evidence" value="ECO:0007669"/>
    <property type="project" value="InterPro"/>
</dbReference>
<dbReference type="InterPro" id="IPR011010">
    <property type="entry name" value="DNA_brk_join_enz"/>
</dbReference>
<gene>
    <name evidence="5" type="ORF">GT728_04060</name>
</gene>
<evidence type="ECO:0000313" key="6">
    <source>
        <dbReference type="Proteomes" id="UP000477285"/>
    </source>
</evidence>
<evidence type="ECO:0000313" key="5">
    <source>
        <dbReference type="EMBL" id="MZL32392.1"/>
    </source>
</evidence>
<organism evidence="5 6">
    <name type="scientific">Blautia wexlerae</name>
    <dbReference type="NCBI Taxonomy" id="418240"/>
    <lineage>
        <taxon>Bacteria</taxon>
        <taxon>Bacillati</taxon>
        <taxon>Bacillota</taxon>
        <taxon>Clostridia</taxon>
        <taxon>Lachnospirales</taxon>
        <taxon>Lachnospiraceae</taxon>
        <taxon>Blautia</taxon>
    </lineage>
</organism>
<feature type="domain" description="Tyr recombinase" evidence="4">
    <location>
        <begin position="214"/>
        <end position="398"/>
    </location>
</feature>
<dbReference type="GO" id="GO:0006310">
    <property type="term" value="P:DNA recombination"/>
    <property type="evidence" value="ECO:0007669"/>
    <property type="project" value="UniProtKB-KW"/>
</dbReference>
<dbReference type="Proteomes" id="UP000477285">
    <property type="component" value="Unassembled WGS sequence"/>
</dbReference>
<accession>A0A6L8T0F4</accession>
<evidence type="ECO:0000256" key="1">
    <source>
        <dbReference type="ARBA" id="ARBA00004496"/>
    </source>
</evidence>
<evidence type="ECO:0000259" key="4">
    <source>
        <dbReference type="PROSITE" id="PS51898"/>
    </source>
</evidence>
<dbReference type="GO" id="GO:0005737">
    <property type="term" value="C:cytoplasm"/>
    <property type="evidence" value="ECO:0007669"/>
    <property type="project" value="UniProtKB-SubCell"/>
</dbReference>
<evidence type="ECO:0000256" key="2">
    <source>
        <dbReference type="ARBA" id="ARBA00022908"/>
    </source>
</evidence>
<dbReference type="PANTHER" id="PTHR30349">
    <property type="entry name" value="PHAGE INTEGRASE-RELATED"/>
    <property type="match status" value="1"/>
</dbReference>
<dbReference type="CDD" id="cd01188">
    <property type="entry name" value="INT_RitA_C_like"/>
    <property type="match status" value="1"/>
</dbReference>
<comment type="caution">
    <text evidence="5">The sequence shown here is derived from an EMBL/GenBank/DDBJ whole genome shotgun (WGS) entry which is preliminary data.</text>
</comment>
<dbReference type="InterPro" id="IPR050090">
    <property type="entry name" value="Tyrosine_recombinase_XerCD"/>
</dbReference>
<protein>
    <submittedName>
        <fullName evidence="5">Tyrosine-type recombinase/integrase</fullName>
    </submittedName>
</protein>
<keyword evidence="2" id="KW-0229">DNA integration</keyword>
<keyword evidence="3" id="KW-0233">DNA recombination</keyword>
<dbReference type="InterPro" id="IPR013762">
    <property type="entry name" value="Integrase-like_cat_sf"/>
</dbReference>
<name>A0A6L8T0F4_9FIRM</name>
<dbReference type="PROSITE" id="PS51898">
    <property type="entry name" value="TYR_RECOMBINASE"/>
    <property type="match status" value="1"/>
</dbReference>
<dbReference type="RefSeq" id="WP_059085299.1">
    <property type="nucleotide sequence ID" value="NZ_JBDGAH010000134.1"/>
</dbReference>
<dbReference type="Gene3D" id="1.10.443.10">
    <property type="entry name" value="Intergrase catalytic core"/>
    <property type="match status" value="1"/>
</dbReference>
<evidence type="ECO:0000256" key="3">
    <source>
        <dbReference type="ARBA" id="ARBA00023172"/>
    </source>
</evidence>
<dbReference type="EMBL" id="WWVQ01000007">
    <property type="protein sequence ID" value="MZL32392.1"/>
    <property type="molecule type" value="Genomic_DNA"/>
</dbReference>